<feature type="compositionally biased region" description="Polar residues" evidence="5">
    <location>
        <begin position="1"/>
        <end position="13"/>
    </location>
</feature>
<proteinExistence type="predicted"/>
<gene>
    <name evidence="7" type="ORF">RND81_04G244200</name>
</gene>
<comment type="caution">
    <text evidence="7">The sequence shown here is derived from an EMBL/GenBank/DDBJ whole genome shotgun (WGS) entry which is preliminary data.</text>
</comment>
<evidence type="ECO:0000313" key="8">
    <source>
        <dbReference type="Proteomes" id="UP001443914"/>
    </source>
</evidence>
<evidence type="ECO:0000256" key="3">
    <source>
        <dbReference type="ARBA" id="ARBA00022490"/>
    </source>
</evidence>
<organism evidence="7 8">
    <name type="scientific">Saponaria officinalis</name>
    <name type="common">Common soapwort</name>
    <name type="synonym">Lychnis saponaria</name>
    <dbReference type="NCBI Taxonomy" id="3572"/>
    <lineage>
        <taxon>Eukaryota</taxon>
        <taxon>Viridiplantae</taxon>
        <taxon>Streptophyta</taxon>
        <taxon>Embryophyta</taxon>
        <taxon>Tracheophyta</taxon>
        <taxon>Spermatophyta</taxon>
        <taxon>Magnoliopsida</taxon>
        <taxon>eudicotyledons</taxon>
        <taxon>Gunneridae</taxon>
        <taxon>Pentapetalae</taxon>
        <taxon>Caryophyllales</taxon>
        <taxon>Caryophyllaceae</taxon>
        <taxon>Caryophylleae</taxon>
        <taxon>Saponaria</taxon>
    </lineage>
</organism>
<feature type="region of interest" description="Disordered" evidence="5">
    <location>
        <begin position="164"/>
        <end position="187"/>
    </location>
</feature>
<dbReference type="InterPro" id="IPR025265">
    <property type="entry name" value="WPP_dom"/>
</dbReference>
<evidence type="ECO:0000256" key="5">
    <source>
        <dbReference type="SAM" id="MobiDB-lite"/>
    </source>
</evidence>
<keyword evidence="3" id="KW-0963">Cytoplasm</keyword>
<dbReference type="Gene3D" id="1.10.246.200">
    <property type="entry name" value="WPP domain"/>
    <property type="match status" value="1"/>
</dbReference>
<dbReference type="PANTHER" id="PTHR34362:SF1">
    <property type="entry name" value="WPP DOMAIN-CONTAINING PROTEIN 1-RELATED"/>
    <property type="match status" value="1"/>
</dbReference>
<evidence type="ECO:0000313" key="7">
    <source>
        <dbReference type="EMBL" id="KAK9736008.1"/>
    </source>
</evidence>
<name>A0AAW1LH94_SAPOF</name>
<keyword evidence="4" id="KW-0539">Nucleus</keyword>
<dbReference type="GO" id="GO:0048527">
    <property type="term" value="P:lateral root development"/>
    <property type="evidence" value="ECO:0007669"/>
    <property type="project" value="InterPro"/>
</dbReference>
<feature type="region of interest" description="Disordered" evidence="5">
    <location>
        <begin position="1"/>
        <end position="40"/>
    </location>
</feature>
<reference evidence="7" key="1">
    <citation type="submission" date="2024-03" db="EMBL/GenBank/DDBJ databases">
        <title>WGS assembly of Saponaria officinalis var. Norfolk2.</title>
        <authorList>
            <person name="Jenkins J."/>
            <person name="Shu S."/>
            <person name="Grimwood J."/>
            <person name="Barry K."/>
            <person name="Goodstein D."/>
            <person name="Schmutz J."/>
            <person name="Leebens-Mack J."/>
            <person name="Osbourn A."/>
        </authorList>
    </citation>
    <scope>NUCLEOTIDE SEQUENCE [LARGE SCALE GENOMIC DNA]</scope>
    <source>
        <strain evidence="7">JIC</strain>
    </source>
</reference>
<dbReference type="EMBL" id="JBDFQZ010000004">
    <property type="protein sequence ID" value="KAK9736008.1"/>
    <property type="molecule type" value="Genomic_DNA"/>
</dbReference>
<evidence type="ECO:0000256" key="4">
    <source>
        <dbReference type="ARBA" id="ARBA00023242"/>
    </source>
</evidence>
<dbReference type="GO" id="GO:0000278">
    <property type="term" value="P:mitotic cell cycle"/>
    <property type="evidence" value="ECO:0007669"/>
    <property type="project" value="InterPro"/>
</dbReference>
<dbReference type="PANTHER" id="PTHR34362">
    <property type="entry name" value="WPP DOMAIN-CONTAINING PROTEIN 1-RELATED"/>
    <property type="match status" value="1"/>
</dbReference>
<evidence type="ECO:0000259" key="6">
    <source>
        <dbReference type="Pfam" id="PF13943"/>
    </source>
</evidence>
<accession>A0AAW1LH94</accession>
<evidence type="ECO:0000256" key="1">
    <source>
        <dbReference type="ARBA" id="ARBA00004123"/>
    </source>
</evidence>
<dbReference type="GO" id="GO:0005737">
    <property type="term" value="C:cytoplasm"/>
    <property type="evidence" value="ECO:0007669"/>
    <property type="project" value="UniProtKB-SubCell"/>
</dbReference>
<sequence>MSSENQSTETTMQDDAAAAAAVAPPKEQQSPPSSAADALSEKLDKIKISSSFSIWPPTQRTRDAVTNRLIETLSTPSILSKRYGTVSPDEASVIAKSIEEEAFAFAASSAAAAAAVGATEDPIDGGIEILQVYSKEISKRVLDAVKSRSAVAAAASEDPIDAVATDVGSNEGDVAPVSSAENESSSA</sequence>
<dbReference type="GO" id="GO:0005634">
    <property type="term" value="C:nucleus"/>
    <property type="evidence" value="ECO:0007669"/>
    <property type="project" value="UniProtKB-SubCell"/>
</dbReference>
<keyword evidence="8" id="KW-1185">Reference proteome</keyword>
<comment type="subcellular location">
    <subcellularLocation>
        <location evidence="2">Cytoplasm</location>
    </subcellularLocation>
    <subcellularLocation>
        <location evidence="1">Nucleus</location>
    </subcellularLocation>
</comment>
<dbReference type="AlphaFoldDB" id="A0AAW1LH94"/>
<dbReference type="InterPro" id="IPR038214">
    <property type="entry name" value="WPP_sf"/>
</dbReference>
<dbReference type="Proteomes" id="UP001443914">
    <property type="component" value="Unassembled WGS sequence"/>
</dbReference>
<dbReference type="InterPro" id="IPR044692">
    <property type="entry name" value="WPP1/2/3"/>
</dbReference>
<evidence type="ECO:0000256" key="2">
    <source>
        <dbReference type="ARBA" id="ARBA00004496"/>
    </source>
</evidence>
<dbReference type="Pfam" id="PF13943">
    <property type="entry name" value="WPP"/>
    <property type="match status" value="1"/>
</dbReference>
<protein>
    <recommendedName>
        <fullName evidence="6">WPP domain-containing protein</fullName>
    </recommendedName>
</protein>
<feature type="domain" description="WPP" evidence="6">
    <location>
        <begin position="51"/>
        <end position="153"/>
    </location>
</feature>